<dbReference type="Gene3D" id="3.20.20.30">
    <property type="entry name" value="Luciferase-like domain"/>
    <property type="match status" value="1"/>
</dbReference>
<dbReference type="EMBL" id="LRXL01000026">
    <property type="protein sequence ID" value="OAB79896.1"/>
    <property type="molecule type" value="Genomic_DNA"/>
</dbReference>
<reference evidence="2 3" key="1">
    <citation type="submission" date="2016-02" db="EMBL/GenBank/DDBJ databases">
        <title>Ulvibacter sp. LPB0005, isolated from Thais luteostoma.</title>
        <authorList>
            <person name="Shin S.-K."/>
            <person name="Yi H."/>
        </authorList>
    </citation>
    <scope>NUCLEOTIDE SEQUENCE [LARGE SCALE GENOMIC DNA]</scope>
    <source>
        <strain evidence="2 3">LPB0005</strain>
    </source>
</reference>
<dbReference type="RefSeq" id="WP_068589963.1">
    <property type="nucleotide sequence ID" value="NZ_LRXL01000026.1"/>
</dbReference>
<comment type="caution">
    <text evidence="2">The sequence shown here is derived from an EMBL/GenBank/DDBJ whole genome shotgun (WGS) entry which is preliminary data.</text>
</comment>
<dbReference type="PANTHER" id="PTHR30137:SF6">
    <property type="entry name" value="LUCIFERASE-LIKE MONOOXYGENASE"/>
    <property type="match status" value="1"/>
</dbReference>
<accession>A0A167IPX5</accession>
<dbReference type="GO" id="GO:0005829">
    <property type="term" value="C:cytosol"/>
    <property type="evidence" value="ECO:0007669"/>
    <property type="project" value="TreeGrafter"/>
</dbReference>
<evidence type="ECO:0000259" key="1">
    <source>
        <dbReference type="Pfam" id="PF00296"/>
    </source>
</evidence>
<protein>
    <recommendedName>
        <fullName evidence="1">Luciferase-like domain-containing protein</fullName>
    </recommendedName>
</protein>
<dbReference type="STRING" id="1763537.ULVI_03915"/>
<keyword evidence="3" id="KW-1185">Reference proteome</keyword>
<dbReference type="AlphaFoldDB" id="A0A167IPX5"/>
<gene>
    <name evidence="2" type="ORF">ULVI_03915</name>
</gene>
<dbReference type="InterPro" id="IPR011251">
    <property type="entry name" value="Luciferase-like_dom"/>
</dbReference>
<dbReference type="OrthoDB" id="9780518at2"/>
<dbReference type="Pfam" id="PF00296">
    <property type="entry name" value="Bac_luciferase"/>
    <property type="match status" value="1"/>
</dbReference>
<dbReference type="PANTHER" id="PTHR30137">
    <property type="entry name" value="LUCIFERASE-LIKE MONOOXYGENASE"/>
    <property type="match status" value="1"/>
</dbReference>
<dbReference type="SUPFAM" id="SSF51679">
    <property type="entry name" value="Bacterial luciferase-like"/>
    <property type="match status" value="1"/>
</dbReference>
<proteinExistence type="predicted"/>
<evidence type="ECO:0000313" key="2">
    <source>
        <dbReference type="EMBL" id="OAB79896.1"/>
    </source>
</evidence>
<evidence type="ECO:0000313" key="3">
    <source>
        <dbReference type="Proteomes" id="UP000077013"/>
    </source>
</evidence>
<name>A0A167IPX5_9FLAO</name>
<sequence length="314" mass="35866">MNNKISLGLLDFGKRNTEYSSMGKVLDVIDYAIAADKLGFSRFWLAEHHNFSSSEAWSSPQMLLPMLLCETERINIGMAGVLINYYSSYEIATNFKMLENLFPSRVDLGFAAGTPPLKISQLLSQQDFEKKPDTVERKMKEIHDFFYAEDMVAERDKIIIPPYRGRVPEMFLLSSSFNKVDKALSSKLNISKSIFHKKESMNYQKEEVLRYKSEFRNRYGYTPKASVAFTGICAPSEKEAQKLASMSGYKNFHNAILGPASKFQDVLLEHQENFGVDEFIFHDANPLNSERINGLESLSEKLILSNHKKVNHEV</sequence>
<dbReference type="InterPro" id="IPR050766">
    <property type="entry name" value="Bact_Lucif_Oxidored"/>
</dbReference>
<organism evidence="2 3">
    <name type="scientific">Cochleicola gelatinilyticus</name>
    <dbReference type="NCBI Taxonomy" id="1763537"/>
    <lineage>
        <taxon>Bacteria</taxon>
        <taxon>Pseudomonadati</taxon>
        <taxon>Bacteroidota</taxon>
        <taxon>Flavobacteriia</taxon>
        <taxon>Flavobacteriales</taxon>
        <taxon>Flavobacteriaceae</taxon>
        <taxon>Cochleicola</taxon>
    </lineage>
</organism>
<dbReference type="InterPro" id="IPR036661">
    <property type="entry name" value="Luciferase-like_sf"/>
</dbReference>
<dbReference type="Proteomes" id="UP000077013">
    <property type="component" value="Unassembled WGS sequence"/>
</dbReference>
<feature type="domain" description="Luciferase-like" evidence="1">
    <location>
        <begin position="8"/>
        <end position="118"/>
    </location>
</feature>
<dbReference type="GO" id="GO:0016705">
    <property type="term" value="F:oxidoreductase activity, acting on paired donors, with incorporation or reduction of molecular oxygen"/>
    <property type="evidence" value="ECO:0007669"/>
    <property type="project" value="InterPro"/>
</dbReference>